<gene>
    <name evidence="6" type="ORF">SAMN04490355_102913</name>
</gene>
<organism evidence="6 7">
    <name type="scientific">Pelosinus propionicus DSM 13327</name>
    <dbReference type="NCBI Taxonomy" id="1123291"/>
    <lineage>
        <taxon>Bacteria</taxon>
        <taxon>Bacillati</taxon>
        <taxon>Bacillota</taxon>
        <taxon>Negativicutes</taxon>
        <taxon>Selenomonadales</taxon>
        <taxon>Sporomusaceae</taxon>
        <taxon>Pelosinus</taxon>
    </lineage>
</organism>
<dbReference type="STRING" id="1123291.SAMN04490355_102913"/>
<evidence type="ECO:0000259" key="5">
    <source>
        <dbReference type="Pfam" id="PF13407"/>
    </source>
</evidence>
<evidence type="ECO:0000256" key="4">
    <source>
        <dbReference type="SAM" id="SignalP"/>
    </source>
</evidence>
<dbReference type="Pfam" id="PF13407">
    <property type="entry name" value="Peripla_BP_4"/>
    <property type="match status" value="1"/>
</dbReference>
<dbReference type="Proteomes" id="UP000199520">
    <property type="component" value="Unassembled WGS sequence"/>
</dbReference>
<feature type="chain" id="PRO_5038772446" evidence="4">
    <location>
        <begin position="22"/>
        <end position="318"/>
    </location>
</feature>
<proteinExistence type="inferred from homology"/>
<evidence type="ECO:0000256" key="1">
    <source>
        <dbReference type="ARBA" id="ARBA00004196"/>
    </source>
</evidence>
<feature type="domain" description="Periplasmic binding protein" evidence="5">
    <location>
        <begin position="41"/>
        <end position="304"/>
    </location>
</feature>
<dbReference type="InterPro" id="IPR025997">
    <property type="entry name" value="SBP_2_dom"/>
</dbReference>
<dbReference type="SUPFAM" id="SSF53822">
    <property type="entry name" value="Periplasmic binding protein-like I"/>
    <property type="match status" value="1"/>
</dbReference>
<evidence type="ECO:0000256" key="3">
    <source>
        <dbReference type="ARBA" id="ARBA00022729"/>
    </source>
</evidence>
<dbReference type="Gene3D" id="3.40.50.2300">
    <property type="match status" value="2"/>
</dbReference>
<dbReference type="EMBL" id="FOTS01000029">
    <property type="protein sequence ID" value="SFL97331.1"/>
    <property type="molecule type" value="Genomic_DNA"/>
</dbReference>
<dbReference type="PANTHER" id="PTHR46847:SF1">
    <property type="entry name" value="D-ALLOSE-BINDING PERIPLASMIC PROTEIN-RELATED"/>
    <property type="match status" value="1"/>
</dbReference>
<dbReference type="RefSeq" id="WP_090939100.1">
    <property type="nucleotide sequence ID" value="NZ_FOTS01000029.1"/>
</dbReference>
<dbReference type="OrthoDB" id="9769193at2"/>
<name>A0A1I4M254_9FIRM</name>
<comment type="similarity">
    <text evidence="2">Belongs to the bacterial solute-binding protein 2 family.</text>
</comment>
<feature type="signal peptide" evidence="4">
    <location>
        <begin position="1"/>
        <end position="21"/>
    </location>
</feature>
<dbReference type="GO" id="GO:0030246">
    <property type="term" value="F:carbohydrate binding"/>
    <property type="evidence" value="ECO:0007669"/>
    <property type="project" value="UniProtKB-ARBA"/>
</dbReference>
<dbReference type="CDD" id="cd19970">
    <property type="entry name" value="PBP1_ABC_sugar_binding-like"/>
    <property type="match status" value="1"/>
</dbReference>
<protein>
    <submittedName>
        <fullName evidence="6">Monosaccharide ABC transporter substrate-binding protein, CUT2 family</fullName>
    </submittedName>
</protein>
<comment type="subcellular location">
    <subcellularLocation>
        <location evidence="1">Cell envelope</location>
    </subcellularLocation>
</comment>
<evidence type="ECO:0000256" key="2">
    <source>
        <dbReference type="ARBA" id="ARBA00007639"/>
    </source>
</evidence>
<keyword evidence="7" id="KW-1185">Reference proteome</keyword>
<accession>A0A1I4M254</accession>
<keyword evidence="3 4" id="KW-0732">Signal</keyword>
<dbReference type="GO" id="GO:0030313">
    <property type="term" value="C:cell envelope"/>
    <property type="evidence" value="ECO:0007669"/>
    <property type="project" value="UniProtKB-SubCell"/>
</dbReference>
<dbReference type="AlphaFoldDB" id="A0A1I4M254"/>
<evidence type="ECO:0000313" key="7">
    <source>
        <dbReference type="Proteomes" id="UP000199520"/>
    </source>
</evidence>
<reference evidence="7" key="1">
    <citation type="submission" date="2016-10" db="EMBL/GenBank/DDBJ databases">
        <authorList>
            <person name="Varghese N."/>
            <person name="Submissions S."/>
        </authorList>
    </citation>
    <scope>NUCLEOTIDE SEQUENCE [LARGE SCALE GENOMIC DNA]</scope>
    <source>
        <strain evidence="7">DSM 13327</strain>
    </source>
</reference>
<dbReference type="PROSITE" id="PS51257">
    <property type="entry name" value="PROKAR_LIPOPROTEIN"/>
    <property type="match status" value="1"/>
</dbReference>
<dbReference type="InterPro" id="IPR028082">
    <property type="entry name" value="Peripla_BP_I"/>
</dbReference>
<sequence>MYKKTLAILVGVGLMASFVTGCGSSGSDKPAAKADKKELKIGFVMKTLSNPFFISMEKGAQKAGKELGVKLEVQVGQEETSIEQQIAIVENMVATKVDAICIAPGGSKEIVPVLKKAQDAGIPIINIDNRIDGDAAKAAGLKPIPYVGASNIDGGYLAGKYLAEQLKGKGKVAIIEGIQGVDNAEGRKNGAKKAFAEYKDIQIVASQSANWKTEEGLNVMTNILQANPDLNGVFCANDMMAFGAIQAIDGAGKSGKIIVTAYDALDQAKVYIKEGKMASTVDQKPDDQGYYGVKYAVDLINKKEVPMEYMVKLENITK</sequence>
<dbReference type="PANTHER" id="PTHR46847">
    <property type="entry name" value="D-ALLOSE-BINDING PERIPLASMIC PROTEIN-RELATED"/>
    <property type="match status" value="1"/>
</dbReference>
<evidence type="ECO:0000313" key="6">
    <source>
        <dbReference type="EMBL" id="SFL97331.1"/>
    </source>
</evidence>